<evidence type="ECO:0000313" key="3">
    <source>
        <dbReference type="Proteomes" id="UP000070174"/>
    </source>
</evidence>
<evidence type="ECO:0000259" key="1">
    <source>
        <dbReference type="Pfam" id="PF04471"/>
    </source>
</evidence>
<dbReference type="InterPro" id="IPR011856">
    <property type="entry name" value="tRNA_endonuc-like_dom_sf"/>
</dbReference>
<accession>A0A133PSL2</accession>
<sequence length="301" mass="35054">MPVNLKKFGFEFEECEKKVAYSIKHDDKPLKLSEEMTKNLEYLLWYVPNINSAQSQENELTSSLNFENFVFGIIKNYMNLENKDVAFLNYIDPDIVKFYDKRICPHSQKIILTKSEGESKTDCLLRHIRNSLAHGNFNIVEDMLVGFDYKFGPGGQEICTGIFKIFPKNLLRGLSSLDEEVTAEGLAQIALQRTGYQLERFNNENRDTSFDFYVKKGSKRYALEIKKYKDTEVLSEKEVQKLLDKFSGLYEKIIPVLFVNTSFLKKETKEKLKKERVIILDIKNILKMLEGRDILGEIESY</sequence>
<dbReference type="GO" id="GO:0003677">
    <property type="term" value="F:DNA binding"/>
    <property type="evidence" value="ECO:0007669"/>
    <property type="project" value="InterPro"/>
</dbReference>
<dbReference type="GO" id="GO:0004519">
    <property type="term" value="F:endonuclease activity"/>
    <property type="evidence" value="ECO:0007669"/>
    <property type="project" value="InterPro"/>
</dbReference>
<dbReference type="GO" id="GO:0009307">
    <property type="term" value="P:DNA restriction-modification system"/>
    <property type="evidence" value="ECO:0007669"/>
    <property type="project" value="InterPro"/>
</dbReference>
<evidence type="ECO:0000313" key="2">
    <source>
        <dbReference type="EMBL" id="KXA31798.1"/>
    </source>
</evidence>
<dbReference type="InterPro" id="IPR011335">
    <property type="entry name" value="Restrct_endonuc-II-like"/>
</dbReference>
<dbReference type="AlphaFoldDB" id="A0A133PSL2"/>
<protein>
    <recommendedName>
        <fullName evidence="1">Restriction endonuclease type IV Mrr domain-containing protein</fullName>
    </recommendedName>
</protein>
<feature type="domain" description="Restriction endonuclease type IV Mrr" evidence="1">
    <location>
        <begin position="184"/>
        <end position="289"/>
    </location>
</feature>
<comment type="caution">
    <text evidence="2">The sequence shown here is derived from an EMBL/GenBank/DDBJ whole genome shotgun (WGS) entry which is preliminary data.</text>
</comment>
<proteinExistence type="predicted"/>
<dbReference type="EMBL" id="LRQE01000002">
    <property type="protein sequence ID" value="KXA31798.1"/>
    <property type="molecule type" value="Genomic_DNA"/>
</dbReference>
<dbReference type="RefSeq" id="WP_060799346.1">
    <property type="nucleotide sequence ID" value="NZ_KQ957085.1"/>
</dbReference>
<gene>
    <name evidence="2" type="ORF">HMPREF3229_00048</name>
</gene>
<organism evidence="2">
    <name type="scientific">Peptoniphilus harei</name>
    <dbReference type="NCBI Taxonomy" id="54005"/>
    <lineage>
        <taxon>Bacteria</taxon>
        <taxon>Bacillati</taxon>
        <taxon>Bacillota</taxon>
        <taxon>Tissierellia</taxon>
        <taxon>Tissierellales</taxon>
        <taxon>Peptoniphilaceae</taxon>
        <taxon>Peptoniphilus</taxon>
    </lineage>
</organism>
<dbReference type="Gene3D" id="3.40.1350.10">
    <property type="match status" value="1"/>
</dbReference>
<dbReference type="PATRIC" id="fig|54005.3.peg.48"/>
<name>A0A133PSL2_9FIRM</name>
<dbReference type="SUPFAM" id="SSF52980">
    <property type="entry name" value="Restriction endonuclease-like"/>
    <property type="match status" value="1"/>
</dbReference>
<reference evidence="2 3" key="1">
    <citation type="submission" date="2016-01" db="EMBL/GenBank/DDBJ databases">
        <authorList>
            <person name="Oliw E.H."/>
        </authorList>
    </citation>
    <scope>NUCLEOTIDE SEQUENCE [LARGE SCALE GENOMIC DNA]</scope>
    <source>
        <strain evidence="2 3">CMW7756A</strain>
    </source>
</reference>
<dbReference type="InterPro" id="IPR007560">
    <property type="entry name" value="Restrct_endonuc_IV_Mrr"/>
</dbReference>
<dbReference type="Pfam" id="PF04471">
    <property type="entry name" value="Mrr_cat"/>
    <property type="match status" value="1"/>
</dbReference>
<dbReference type="Proteomes" id="UP000070174">
    <property type="component" value="Unassembled WGS sequence"/>
</dbReference>